<organism evidence="2 3">
    <name type="scientific">Actinomadura rubteroloni</name>
    <dbReference type="NCBI Taxonomy" id="1926885"/>
    <lineage>
        <taxon>Bacteria</taxon>
        <taxon>Bacillati</taxon>
        <taxon>Actinomycetota</taxon>
        <taxon>Actinomycetes</taxon>
        <taxon>Streptosporangiales</taxon>
        <taxon>Thermomonosporaceae</taxon>
        <taxon>Actinomadura</taxon>
    </lineage>
</organism>
<evidence type="ECO:0000313" key="3">
    <source>
        <dbReference type="Proteomes" id="UP000242367"/>
    </source>
</evidence>
<comment type="caution">
    <text evidence="2">The sequence shown here is derived from an EMBL/GenBank/DDBJ whole genome shotgun (WGS) entry which is preliminary data.</text>
</comment>
<feature type="domain" description="DUF397" evidence="1">
    <location>
        <begin position="11"/>
        <end position="60"/>
    </location>
</feature>
<evidence type="ECO:0000259" key="1">
    <source>
        <dbReference type="Pfam" id="PF04149"/>
    </source>
</evidence>
<evidence type="ECO:0000313" key="2">
    <source>
        <dbReference type="EMBL" id="POM22723.1"/>
    </source>
</evidence>
<name>A0A2P4UCF5_9ACTN</name>
<accession>A0A2P4UCF5</accession>
<sequence>MAEVPNAQRMWRKSSVSGATECVEIAPDAAGVLIRDSKRPEGGLIPVATGAWTALIGDIKTGRITPA</sequence>
<dbReference type="Proteomes" id="UP000242367">
    <property type="component" value="Unassembled WGS sequence"/>
</dbReference>
<reference evidence="2 3" key="1">
    <citation type="journal article" date="2017" name="Chemistry">
        <title>Isolation, Biosynthesis and Chemical Modifications of Rubterolones A-F: Rare Tropolone Alkaloids from Actinomadura sp. 5-2.</title>
        <authorList>
            <person name="Guo H."/>
            <person name="Benndorf R."/>
            <person name="Leichnitz D."/>
            <person name="Klassen J.L."/>
            <person name="Vollmers J."/>
            <person name="Gorls H."/>
            <person name="Steinacker M."/>
            <person name="Weigel C."/>
            <person name="Dahse H.M."/>
            <person name="Kaster A.K."/>
            <person name="de Beer Z.W."/>
            <person name="Poulsen M."/>
            <person name="Beemelmanns C."/>
        </authorList>
    </citation>
    <scope>NUCLEOTIDE SEQUENCE [LARGE SCALE GENOMIC DNA]</scope>
    <source>
        <strain evidence="2 3">5-2</strain>
    </source>
</reference>
<dbReference type="Pfam" id="PF04149">
    <property type="entry name" value="DUF397"/>
    <property type="match status" value="1"/>
</dbReference>
<gene>
    <name evidence="2" type="ORF">BTM25_49270</name>
</gene>
<proteinExistence type="predicted"/>
<dbReference type="EMBL" id="MTBP01000004">
    <property type="protein sequence ID" value="POM22723.1"/>
    <property type="molecule type" value="Genomic_DNA"/>
</dbReference>
<keyword evidence="3" id="KW-1185">Reference proteome</keyword>
<dbReference type="AlphaFoldDB" id="A0A2P4UCF5"/>
<dbReference type="RefSeq" id="WP_328589676.1">
    <property type="nucleotide sequence ID" value="NZ_MTBP01000004.1"/>
</dbReference>
<protein>
    <recommendedName>
        <fullName evidence="1">DUF397 domain-containing protein</fullName>
    </recommendedName>
</protein>
<dbReference type="InterPro" id="IPR007278">
    <property type="entry name" value="DUF397"/>
</dbReference>